<sequence length="261" mass="30287">MSLDVDCISLVTKKVGRWTNALCKYVSRRWYTAASKDKYISTKELHPNMMVFAVSTNNLELVQFAHNERVLQVASRKFKWIPNNDWLWTETTNLTSRQRPSASGYFKGNPDIFEFLLKSGYGIALDEVFTVIRNDNDQLLKMYLSFTNNYNQDDKKLFGLEMINATALKCIRYCIDEHPSIFDECHMVSAIRQDKVDIVQALKGLMNWPHNPCLIASEYGSSKCLKFMLQAGTPFDYYDCYNATDNLQCKIQLGYYRKNAY</sequence>
<gene>
    <name evidence="1" type="ORF">KOM_12_239</name>
</gene>
<accession>A0A8F8KKT9</accession>
<proteinExistence type="predicted"/>
<evidence type="ECO:0000313" key="1">
    <source>
        <dbReference type="EMBL" id="QYA18508.1"/>
    </source>
</evidence>
<name>A0A8F8KKT9_9VIRU</name>
<dbReference type="InterPro" id="IPR036770">
    <property type="entry name" value="Ankyrin_rpt-contain_sf"/>
</dbReference>
<protein>
    <submittedName>
        <fullName evidence="1">Poxvirus-like ankyrin repeat protein</fullName>
    </submittedName>
</protein>
<reference evidence="1" key="1">
    <citation type="submission" date="2021-06" db="EMBL/GenBank/DDBJ databases">
        <authorList>
            <person name="Rolland C."/>
        </authorList>
    </citation>
    <scope>NUCLEOTIDE SEQUENCE</scope>
    <source>
        <strain evidence="1">347.936635</strain>
    </source>
</reference>
<organism evidence="1">
    <name type="scientific">Clandestinovirus</name>
    <dbReference type="NCBI Taxonomy" id="2831644"/>
    <lineage>
        <taxon>Viruses</taxon>
    </lineage>
</organism>
<dbReference type="SUPFAM" id="SSF48403">
    <property type="entry name" value="Ankyrin repeat"/>
    <property type="match status" value="1"/>
</dbReference>
<dbReference type="EMBL" id="MZ420154">
    <property type="protein sequence ID" value="QYA18508.1"/>
    <property type="molecule type" value="Genomic_DNA"/>
</dbReference>